<dbReference type="AlphaFoldDB" id="A0AAX0J171"/>
<keyword evidence="1" id="KW-0812">Transmembrane</keyword>
<evidence type="ECO:0000313" key="2">
    <source>
        <dbReference type="EMBL" id="OKY22438.1"/>
    </source>
</evidence>
<sequence>MVITGLVTFMVLFYALVTKSWIWWLVVVFIFRVVEPMATPQCCMRHRCTFSKSANFFRISAPK</sequence>
<comment type="caution">
    <text evidence="2">The sequence shown here is derived from an EMBL/GenBank/DDBJ whole genome shotgun (WGS) entry which is preliminary data.</text>
</comment>
<proteinExistence type="predicted"/>
<organism evidence="2 3">
    <name type="scientific">Corynebacterium diphtheriae bv. gravis</name>
    <dbReference type="NCBI Taxonomy" id="1720349"/>
    <lineage>
        <taxon>Bacteria</taxon>
        <taxon>Bacillati</taxon>
        <taxon>Actinomycetota</taxon>
        <taxon>Actinomycetes</taxon>
        <taxon>Mycobacteriales</taxon>
        <taxon>Corynebacteriaceae</taxon>
        <taxon>Corynebacterium</taxon>
    </lineage>
</organism>
<gene>
    <name evidence="2" type="ORF">AOT42_02760</name>
</gene>
<protein>
    <submittedName>
        <fullName evidence="2">Uncharacterized protein</fullName>
    </submittedName>
</protein>
<reference evidence="2 3" key="1">
    <citation type="submission" date="2015-09" db="EMBL/GenBank/DDBJ databases">
        <title>Genome sequencing of Corynebacterium diphtheriae Bv. Gravis strain DSM 44123.</title>
        <authorList>
            <person name="Sangal V."/>
            <person name="Burkovski A."/>
        </authorList>
    </citation>
    <scope>NUCLEOTIDE SEQUENCE [LARGE SCALE GENOMIC DNA]</scope>
    <source>
        <strain evidence="2 3">DSM 44123</strain>
    </source>
</reference>
<keyword evidence="1" id="KW-0472">Membrane</keyword>
<name>A0AAX0J171_CORDP</name>
<accession>A0AAX0J171</accession>
<evidence type="ECO:0000256" key="1">
    <source>
        <dbReference type="SAM" id="Phobius"/>
    </source>
</evidence>
<dbReference type="Proteomes" id="UP000186159">
    <property type="component" value="Unassembled WGS sequence"/>
</dbReference>
<evidence type="ECO:0000313" key="3">
    <source>
        <dbReference type="Proteomes" id="UP000186159"/>
    </source>
</evidence>
<dbReference type="EMBL" id="LJXR01000012">
    <property type="protein sequence ID" value="OKY22438.1"/>
    <property type="molecule type" value="Genomic_DNA"/>
</dbReference>
<keyword evidence="1" id="KW-1133">Transmembrane helix</keyword>
<feature type="transmembrane region" description="Helical" evidence="1">
    <location>
        <begin position="6"/>
        <end position="31"/>
    </location>
</feature>